<keyword evidence="2" id="KW-0812">Transmembrane</keyword>
<evidence type="ECO:0008006" key="6">
    <source>
        <dbReference type="Google" id="ProtNLM"/>
    </source>
</evidence>
<name>A0A168DBM9_9HYPO</name>
<dbReference type="AlphaFoldDB" id="A0A168DBM9"/>
<evidence type="ECO:0000256" key="1">
    <source>
        <dbReference type="SAM" id="MobiDB-lite"/>
    </source>
</evidence>
<feature type="chain" id="PRO_5007896244" description="LPXTG-domain-containing protein" evidence="3">
    <location>
        <begin position="22"/>
        <end position="421"/>
    </location>
</feature>
<accession>A0A168DBM9</accession>
<reference evidence="4 5" key="1">
    <citation type="journal article" date="2016" name="Genome Biol. Evol.">
        <title>Divergent and convergent evolution of fungal pathogenicity.</title>
        <authorList>
            <person name="Shang Y."/>
            <person name="Xiao G."/>
            <person name="Zheng P."/>
            <person name="Cen K."/>
            <person name="Zhan S."/>
            <person name="Wang C."/>
        </authorList>
    </citation>
    <scope>NUCLEOTIDE SEQUENCE [LARGE SCALE GENOMIC DNA]</scope>
    <source>
        <strain evidence="4 5">RCEF 2490</strain>
    </source>
</reference>
<feature type="transmembrane region" description="Helical" evidence="2">
    <location>
        <begin position="245"/>
        <end position="267"/>
    </location>
</feature>
<keyword evidence="5" id="KW-1185">Reference proteome</keyword>
<proteinExistence type="predicted"/>
<comment type="caution">
    <text evidence="4">The sequence shown here is derived from an EMBL/GenBank/DDBJ whole genome shotgun (WGS) entry which is preliminary data.</text>
</comment>
<sequence length="421" mass="44846">MLSKRAAALIAIGIALPETRAILCPSGSQCAPSCGNVLEGTAPDDLVCSQAAFSSDPNGQLFKGCVNCQRASLYHAGNDSDLQSMLYNIRYAVSYCVWGLVPVRNRHVSDSPCITSKACGPFRDAVQYQNLSTRYDAFQYCDIWPTSDDQDLQGCTDCLQAEGRHTLANCEYALPYHTRHELMSADVVITALQAGCQQKPAEGLLIGLEGDLFSPTPVQISAPSSTGSLDSATSNEGSLSLGAKVGIGVGAGAFLLIILGCGVVLVGRRRRRKYLHRMDTQMASREWPMQGPGLQLGTQVHVSAGGYDDTPLSQRPLHGWDDSPVAAHDDGTVPMQFSPYASQANSPVRAQDAPAVQWPSLASEKDQGIGYALTPAQDCGQAGGHQDAKGKGRQESYEMHGMDGKGDQGAKEVSKVNRHSA</sequence>
<feature type="signal peptide" evidence="3">
    <location>
        <begin position="1"/>
        <end position="21"/>
    </location>
</feature>
<dbReference type="EMBL" id="AZGY01000006">
    <property type="protein sequence ID" value="KZZ97574.1"/>
    <property type="molecule type" value="Genomic_DNA"/>
</dbReference>
<gene>
    <name evidence="4" type="ORF">AAL_03538</name>
</gene>
<keyword evidence="3" id="KW-0732">Signal</keyword>
<evidence type="ECO:0000256" key="2">
    <source>
        <dbReference type="SAM" id="Phobius"/>
    </source>
</evidence>
<organism evidence="4 5">
    <name type="scientific">Moelleriella libera RCEF 2490</name>
    <dbReference type="NCBI Taxonomy" id="1081109"/>
    <lineage>
        <taxon>Eukaryota</taxon>
        <taxon>Fungi</taxon>
        <taxon>Dikarya</taxon>
        <taxon>Ascomycota</taxon>
        <taxon>Pezizomycotina</taxon>
        <taxon>Sordariomycetes</taxon>
        <taxon>Hypocreomycetidae</taxon>
        <taxon>Hypocreales</taxon>
        <taxon>Clavicipitaceae</taxon>
        <taxon>Moelleriella</taxon>
    </lineage>
</organism>
<evidence type="ECO:0000256" key="3">
    <source>
        <dbReference type="SAM" id="SignalP"/>
    </source>
</evidence>
<dbReference type="Proteomes" id="UP000078544">
    <property type="component" value="Unassembled WGS sequence"/>
</dbReference>
<evidence type="ECO:0000313" key="4">
    <source>
        <dbReference type="EMBL" id="KZZ97574.1"/>
    </source>
</evidence>
<feature type="region of interest" description="Disordered" evidence="1">
    <location>
        <begin position="374"/>
        <end position="421"/>
    </location>
</feature>
<keyword evidence="2" id="KW-0472">Membrane</keyword>
<dbReference type="OrthoDB" id="5239590at2759"/>
<protein>
    <recommendedName>
        <fullName evidence="6">LPXTG-domain-containing protein</fullName>
    </recommendedName>
</protein>
<keyword evidence="2" id="KW-1133">Transmembrane helix</keyword>
<feature type="compositionally biased region" description="Basic and acidic residues" evidence="1">
    <location>
        <begin position="386"/>
        <end position="415"/>
    </location>
</feature>
<evidence type="ECO:0000313" key="5">
    <source>
        <dbReference type="Proteomes" id="UP000078544"/>
    </source>
</evidence>
<dbReference type="STRING" id="1081109.A0A168DBM9"/>